<dbReference type="EMBL" id="CP042913">
    <property type="protein sequence ID" value="QEG36022.1"/>
    <property type="molecule type" value="Genomic_DNA"/>
</dbReference>
<dbReference type="PRINTS" id="PR01713">
    <property type="entry name" value="NUCEPIMERASE"/>
</dbReference>
<dbReference type="InterPro" id="IPR001509">
    <property type="entry name" value="Epimerase_deHydtase"/>
</dbReference>
<protein>
    <submittedName>
        <fullName evidence="3">UDP-glucose 4-epimerase</fullName>
        <ecNumber evidence="3">5.1.3.2</ecNumber>
    </submittedName>
</protein>
<reference evidence="3 4" key="1">
    <citation type="submission" date="2019-08" db="EMBL/GenBank/DDBJ databases">
        <title>Deep-cultivation of Planctomycetes and their phenomic and genomic characterization uncovers novel biology.</title>
        <authorList>
            <person name="Wiegand S."/>
            <person name="Jogler M."/>
            <person name="Boedeker C."/>
            <person name="Pinto D."/>
            <person name="Vollmers J."/>
            <person name="Rivas-Marin E."/>
            <person name="Kohn T."/>
            <person name="Peeters S.H."/>
            <person name="Heuer A."/>
            <person name="Rast P."/>
            <person name="Oberbeckmann S."/>
            <person name="Bunk B."/>
            <person name="Jeske O."/>
            <person name="Meyerdierks A."/>
            <person name="Storesund J.E."/>
            <person name="Kallscheuer N."/>
            <person name="Luecker S."/>
            <person name="Lage O.M."/>
            <person name="Pohl T."/>
            <person name="Merkel B.J."/>
            <person name="Hornburger P."/>
            <person name="Mueller R.-W."/>
            <person name="Bruemmer F."/>
            <person name="Labrenz M."/>
            <person name="Spormann A.M."/>
            <person name="Op den Camp H."/>
            <person name="Overmann J."/>
            <person name="Amann R."/>
            <person name="Jetten M.S.M."/>
            <person name="Mascher T."/>
            <person name="Medema M.H."/>
            <person name="Devos D.P."/>
            <person name="Kaster A.-K."/>
            <person name="Ovreas L."/>
            <person name="Rohde M."/>
            <person name="Galperin M.Y."/>
            <person name="Jogler C."/>
        </authorList>
    </citation>
    <scope>NUCLEOTIDE SEQUENCE [LARGE SCALE GENOMIC DNA]</scope>
    <source>
        <strain evidence="3 4">Pr1d</strain>
    </source>
</reference>
<evidence type="ECO:0000313" key="3">
    <source>
        <dbReference type="EMBL" id="QEG36022.1"/>
    </source>
</evidence>
<dbReference type="Pfam" id="PF01370">
    <property type="entry name" value="Epimerase"/>
    <property type="match status" value="1"/>
</dbReference>
<name>A0A5B9QEU3_9BACT</name>
<evidence type="ECO:0000259" key="2">
    <source>
        <dbReference type="Pfam" id="PF01370"/>
    </source>
</evidence>
<dbReference type="Gene3D" id="3.40.50.720">
    <property type="entry name" value="NAD(P)-binding Rossmann-like Domain"/>
    <property type="match status" value="1"/>
</dbReference>
<feature type="domain" description="NAD-dependent epimerase/dehydratase" evidence="2">
    <location>
        <begin position="5"/>
        <end position="240"/>
    </location>
</feature>
<organism evidence="3 4">
    <name type="scientific">Bythopirellula goksoeyrii</name>
    <dbReference type="NCBI Taxonomy" id="1400387"/>
    <lineage>
        <taxon>Bacteria</taxon>
        <taxon>Pseudomonadati</taxon>
        <taxon>Planctomycetota</taxon>
        <taxon>Planctomycetia</taxon>
        <taxon>Pirellulales</taxon>
        <taxon>Lacipirellulaceae</taxon>
        <taxon>Bythopirellula</taxon>
    </lineage>
</organism>
<keyword evidence="3" id="KW-0413">Isomerase</keyword>
<dbReference type="OrthoDB" id="258549at2"/>
<keyword evidence="4" id="KW-1185">Reference proteome</keyword>
<accession>A0A5B9QEU3</accession>
<gene>
    <name evidence="3" type="ORF">Pr1d_33310</name>
</gene>
<dbReference type="PANTHER" id="PTHR43000">
    <property type="entry name" value="DTDP-D-GLUCOSE 4,6-DEHYDRATASE-RELATED"/>
    <property type="match status" value="1"/>
</dbReference>
<dbReference type="GO" id="GO:0003978">
    <property type="term" value="F:UDP-glucose 4-epimerase activity"/>
    <property type="evidence" value="ECO:0007669"/>
    <property type="project" value="UniProtKB-EC"/>
</dbReference>
<evidence type="ECO:0000256" key="1">
    <source>
        <dbReference type="ARBA" id="ARBA00007637"/>
    </source>
</evidence>
<proteinExistence type="inferred from homology"/>
<evidence type="ECO:0000313" key="4">
    <source>
        <dbReference type="Proteomes" id="UP000323917"/>
    </source>
</evidence>
<dbReference type="Gene3D" id="3.90.25.10">
    <property type="entry name" value="UDP-galactose 4-epimerase, domain 1"/>
    <property type="match status" value="1"/>
</dbReference>
<dbReference type="KEGG" id="bgok:Pr1d_33310"/>
<dbReference type="RefSeq" id="WP_148074444.1">
    <property type="nucleotide sequence ID" value="NZ_CP042913.1"/>
</dbReference>
<comment type="similarity">
    <text evidence="1">Belongs to the NAD(P)-dependent epimerase/dehydratase family.</text>
</comment>
<dbReference type="InterPro" id="IPR036291">
    <property type="entry name" value="NAD(P)-bd_dom_sf"/>
</dbReference>
<dbReference type="EC" id="5.1.3.2" evidence="3"/>
<dbReference type="Proteomes" id="UP000323917">
    <property type="component" value="Chromosome"/>
</dbReference>
<sequence length="312" mass="33775">MARFLVTGGAGFIGSHLASALVDQGEQVVVLDNLSTGRRENLDHLEGKITFIHGDLLDHDSLEEALRGVEVVYHQAALASVPRSVAAPMDTHAACVTGTLQLLDLSRAAGVRRVVYAGSSSAYGDQPFQSKREVDLPRPLSPYAAAKLAGEYYLQAFTATYGLETVTIRYFNVFGPRQDPNSEYSAVIPKFVTAMLRGERPTIFGDGIQSRDFTFIDNVVSGNLAAAKAPGAVGRVLNVACGSQIDLLQLVGSINRVLGTKIEPIFADRRPGDVKESLADISLAREILDYQPVINFDEGLRRSIDYYRSLTG</sequence>
<dbReference type="AlphaFoldDB" id="A0A5B9QEU3"/>
<dbReference type="SUPFAM" id="SSF51735">
    <property type="entry name" value="NAD(P)-binding Rossmann-fold domains"/>
    <property type="match status" value="1"/>
</dbReference>
<dbReference type="CDD" id="cd05256">
    <property type="entry name" value="UDP_AE_SDR_e"/>
    <property type="match status" value="1"/>
</dbReference>